<comment type="caution">
    <text evidence="2">The sequence shown here is derived from an EMBL/GenBank/DDBJ whole genome shotgun (WGS) entry which is preliminary data.</text>
</comment>
<keyword evidence="3" id="KW-1185">Reference proteome</keyword>
<evidence type="ECO:0000256" key="1">
    <source>
        <dbReference type="SAM" id="Phobius"/>
    </source>
</evidence>
<feature type="transmembrane region" description="Helical" evidence="1">
    <location>
        <begin position="7"/>
        <end position="28"/>
    </location>
</feature>
<evidence type="ECO:0000313" key="2">
    <source>
        <dbReference type="EMBL" id="MBD7938425.1"/>
    </source>
</evidence>
<sequence length="68" mass="7762">MYRGKNKFTSIIIVLALTLIIYLIINVFKHTDVYIVYRAGMGTFVFAGLIITTIVVLYIKGSSFSKRR</sequence>
<protein>
    <submittedName>
        <fullName evidence="2">Uncharacterized protein</fullName>
    </submittedName>
</protein>
<feature type="transmembrane region" description="Helical" evidence="1">
    <location>
        <begin position="34"/>
        <end position="59"/>
    </location>
</feature>
<reference evidence="2 3" key="1">
    <citation type="submission" date="2020-08" db="EMBL/GenBank/DDBJ databases">
        <title>A Genomic Blueprint of the Chicken Gut Microbiome.</title>
        <authorList>
            <person name="Gilroy R."/>
            <person name="Ravi A."/>
            <person name="Getino M."/>
            <person name="Pursley I."/>
            <person name="Horton D.L."/>
            <person name="Alikhan N.-F."/>
            <person name="Baker D."/>
            <person name="Gharbi K."/>
            <person name="Hall N."/>
            <person name="Watson M."/>
            <person name="Adriaenssens E.M."/>
            <person name="Foster-Nyarko E."/>
            <person name="Jarju S."/>
            <person name="Secka A."/>
            <person name="Antonio M."/>
            <person name="Oren A."/>
            <person name="Chaudhuri R."/>
            <person name="La Ragione R.M."/>
            <person name="Hildebrand F."/>
            <person name="Pallen M.J."/>
        </authorList>
    </citation>
    <scope>NUCLEOTIDE SEQUENCE [LARGE SCALE GENOMIC DNA]</scope>
    <source>
        <strain evidence="2 3">Sa5YUA1</strain>
    </source>
</reference>
<keyword evidence="1" id="KW-0812">Transmembrane</keyword>
<dbReference type="RefSeq" id="WP_191815631.1">
    <property type="nucleotide sequence ID" value="NZ_JACSQT010000008.1"/>
</dbReference>
<name>A0ABR8QSC7_9BACI</name>
<organism evidence="2 3">
    <name type="scientific">Cytobacillus stercorigallinarum</name>
    <dbReference type="NCBI Taxonomy" id="2762240"/>
    <lineage>
        <taxon>Bacteria</taxon>
        <taxon>Bacillati</taxon>
        <taxon>Bacillota</taxon>
        <taxon>Bacilli</taxon>
        <taxon>Bacillales</taxon>
        <taxon>Bacillaceae</taxon>
        <taxon>Cytobacillus</taxon>
    </lineage>
</organism>
<dbReference type="EMBL" id="JACSQT010000008">
    <property type="protein sequence ID" value="MBD7938425.1"/>
    <property type="molecule type" value="Genomic_DNA"/>
</dbReference>
<keyword evidence="1" id="KW-0472">Membrane</keyword>
<proteinExistence type="predicted"/>
<dbReference type="Proteomes" id="UP000657931">
    <property type="component" value="Unassembled WGS sequence"/>
</dbReference>
<accession>A0ABR8QSC7</accession>
<evidence type="ECO:0000313" key="3">
    <source>
        <dbReference type="Proteomes" id="UP000657931"/>
    </source>
</evidence>
<keyword evidence="1" id="KW-1133">Transmembrane helix</keyword>
<gene>
    <name evidence="2" type="ORF">H9655_15425</name>
</gene>